<sequence length="110" mass="12044">MQADSSSNSPKDVANDNTGCETKPIARIAPRPDAISQLNFLFGRFPSASFLPLTRSLDSKYSSNSPLRSLPRNLNPVLYESNVQGADEDVNRSLEVAPIDPDLLCRPLEL</sequence>
<feature type="compositionally biased region" description="Polar residues" evidence="1">
    <location>
        <begin position="1"/>
        <end position="20"/>
    </location>
</feature>
<organism evidence="2 3">
    <name type="scientific">Sesamum alatum</name>
    <dbReference type="NCBI Taxonomy" id="300844"/>
    <lineage>
        <taxon>Eukaryota</taxon>
        <taxon>Viridiplantae</taxon>
        <taxon>Streptophyta</taxon>
        <taxon>Embryophyta</taxon>
        <taxon>Tracheophyta</taxon>
        <taxon>Spermatophyta</taxon>
        <taxon>Magnoliopsida</taxon>
        <taxon>eudicotyledons</taxon>
        <taxon>Gunneridae</taxon>
        <taxon>Pentapetalae</taxon>
        <taxon>asterids</taxon>
        <taxon>lamiids</taxon>
        <taxon>Lamiales</taxon>
        <taxon>Pedaliaceae</taxon>
        <taxon>Sesamum</taxon>
    </lineage>
</organism>
<keyword evidence="3" id="KW-1185">Reference proteome</keyword>
<proteinExistence type="predicted"/>
<comment type="caution">
    <text evidence="2">The sequence shown here is derived from an EMBL/GenBank/DDBJ whole genome shotgun (WGS) entry which is preliminary data.</text>
</comment>
<evidence type="ECO:0000256" key="1">
    <source>
        <dbReference type="SAM" id="MobiDB-lite"/>
    </source>
</evidence>
<dbReference type="EMBL" id="JACGWO010000006">
    <property type="protein sequence ID" value="KAK4424741.1"/>
    <property type="molecule type" value="Genomic_DNA"/>
</dbReference>
<name>A0AAE1Y7P6_9LAMI</name>
<evidence type="ECO:0000313" key="2">
    <source>
        <dbReference type="EMBL" id="KAK4424741.1"/>
    </source>
</evidence>
<protein>
    <submittedName>
        <fullName evidence="2">Uncharacterized protein</fullName>
    </submittedName>
</protein>
<reference evidence="2" key="1">
    <citation type="submission" date="2020-06" db="EMBL/GenBank/DDBJ databases">
        <authorList>
            <person name="Li T."/>
            <person name="Hu X."/>
            <person name="Zhang T."/>
            <person name="Song X."/>
            <person name="Zhang H."/>
            <person name="Dai N."/>
            <person name="Sheng W."/>
            <person name="Hou X."/>
            <person name="Wei L."/>
        </authorList>
    </citation>
    <scope>NUCLEOTIDE SEQUENCE</scope>
    <source>
        <strain evidence="2">3651</strain>
        <tissue evidence="2">Leaf</tissue>
    </source>
</reference>
<gene>
    <name evidence="2" type="ORF">Salat_1667700</name>
</gene>
<dbReference type="AlphaFoldDB" id="A0AAE1Y7P6"/>
<accession>A0AAE1Y7P6</accession>
<dbReference type="Proteomes" id="UP001293254">
    <property type="component" value="Unassembled WGS sequence"/>
</dbReference>
<reference evidence="2" key="2">
    <citation type="journal article" date="2024" name="Plant">
        <title>Genomic evolution and insights into agronomic trait innovations of Sesamum species.</title>
        <authorList>
            <person name="Miao H."/>
            <person name="Wang L."/>
            <person name="Qu L."/>
            <person name="Liu H."/>
            <person name="Sun Y."/>
            <person name="Le M."/>
            <person name="Wang Q."/>
            <person name="Wei S."/>
            <person name="Zheng Y."/>
            <person name="Lin W."/>
            <person name="Duan Y."/>
            <person name="Cao H."/>
            <person name="Xiong S."/>
            <person name="Wang X."/>
            <person name="Wei L."/>
            <person name="Li C."/>
            <person name="Ma Q."/>
            <person name="Ju M."/>
            <person name="Zhao R."/>
            <person name="Li G."/>
            <person name="Mu C."/>
            <person name="Tian Q."/>
            <person name="Mei H."/>
            <person name="Zhang T."/>
            <person name="Gao T."/>
            <person name="Zhang H."/>
        </authorList>
    </citation>
    <scope>NUCLEOTIDE SEQUENCE</scope>
    <source>
        <strain evidence="2">3651</strain>
    </source>
</reference>
<feature type="region of interest" description="Disordered" evidence="1">
    <location>
        <begin position="1"/>
        <end position="23"/>
    </location>
</feature>
<evidence type="ECO:0000313" key="3">
    <source>
        <dbReference type="Proteomes" id="UP001293254"/>
    </source>
</evidence>